<reference evidence="2" key="1">
    <citation type="submission" date="2023-03" db="EMBL/GenBank/DDBJ databases">
        <title>Massive genome expansion in bonnet fungi (Mycena s.s.) driven by repeated elements and novel gene families across ecological guilds.</title>
        <authorList>
            <consortium name="Lawrence Berkeley National Laboratory"/>
            <person name="Harder C.B."/>
            <person name="Miyauchi S."/>
            <person name="Viragh M."/>
            <person name="Kuo A."/>
            <person name="Thoen E."/>
            <person name="Andreopoulos B."/>
            <person name="Lu D."/>
            <person name="Skrede I."/>
            <person name="Drula E."/>
            <person name="Henrissat B."/>
            <person name="Morin E."/>
            <person name="Kohler A."/>
            <person name="Barry K."/>
            <person name="LaButti K."/>
            <person name="Morin E."/>
            <person name="Salamov A."/>
            <person name="Lipzen A."/>
            <person name="Mereny Z."/>
            <person name="Hegedus B."/>
            <person name="Baldrian P."/>
            <person name="Stursova M."/>
            <person name="Weitz H."/>
            <person name="Taylor A."/>
            <person name="Grigoriev I.V."/>
            <person name="Nagy L.G."/>
            <person name="Martin F."/>
            <person name="Kauserud H."/>
        </authorList>
    </citation>
    <scope>NUCLEOTIDE SEQUENCE</scope>
    <source>
        <strain evidence="2">CBHHK173m</strain>
    </source>
</reference>
<evidence type="ECO:0008006" key="4">
    <source>
        <dbReference type="Google" id="ProtNLM"/>
    </source>
</evidence>
<evidence type="ECO:0000313" key="2">
    <source>
        <dbReference type="EMBL" id="KAJ7083121.1"/>
    </source>
</evidence>
<protein>
    <recommendedName>
        <fullName evidence="4">Protein kinase domain-containing protein</fullName>
    </recommendedName>
</protein>
<evidence type="ECO:0000256" key="1">
    <source>
        <dbReference type="PROSITE-ProRule" id="PRU10141"/>
    </source>
</evidence>
<organism evidence="2 3">
    <name type="scientific">Mycena belliarum</name>
    <dbReference type="NCBI Taxonomy" id="1033014"/>
    <lineage>
        <taxon>Eukaryota</taxon>
        <taxon>Fungi</taxon>
        <taxon>Dikarya</taxon>
        <taxon>Basidiomycota</taxon>
        <taxon>Agaricomycotina</taxon>
        <taxon>Agaricomycetes</taxon>
        <taxon>Agaricomycetidae</taxon>
        <taxon>Agaricales</taxon>
        <taxon>Marasmiineae</taxon>
        <taxon>Mycenaceae</taxon>
        <taxon>Mycena</taxon>
    </lineage>
</organism>
<accession>A0AAD6TXX7</accession>
<keyword evidence="1" id="KW-0067">ATP-binding</keyword>
<evidence type="ECO:0000313" key="3">
    <source>
        <dbReference type="Proteomes" id="UP001222325"/>
    </source>
</evidence>
<sequence length="257" mass="28784">MSGTESSSDTLTYRRIFPEHVAPQLEDDSPPTAHLYLDRRSRIGCGHHSNVYKASFRLPAPLETESEGYAAVVAKVAVPRREARGFLNHEAAIYDSFPEYLSQEFSGYALVPGIKFPVPVGAVVPKFFGYYVPEHDGYDALDTASPSPILLLEECGSPIEPQNLSHDAKAECLSMFFRLHLSGYLQKSAFKKNILVQPGPLTVAPHKRSLDSPSFRIIDFGRASRRPAKNKKDWLDEKDIEVKDVQKVLRIPRHSMC</sequence>
<name>A0AAD6TXX7_9AGAR</name>
<dbReference type="EMBL" id="JARJCN010000042">
    <property type="protein sequence ID" value="KAJ7083121.1"/>
    <property type="molecule type" value="Genomic_DNA"/>
</dbReference>
<dbReference type="AlphaFoldDB" id="A0AAD6TXX7"/>
<dbReference type="InterPro" id="IPR017441">
    <property type="entry name" value="Protein_kinase_ATP_BS"/>
</dbReference>
<dbReference type="PROSITE" id="PS00107">
    <property type="entry name" value="PROTEIN_KINASE_ATP"/>
    <property type="match status" value="1"/>
</dbReference>
<gene>
    <name evidence="2" type="ORF">B0H15DRAFT_428407</name>
</gene>
<dbReference type="Proteomes" id="UP001222325">
    <property type="component" value="Unassembled WGS sequence"/>
</dbReference>
<proteinExistence type="predicted"/>
<comment type="caution">
    <text evidence="2">The sequence shown here is derived from an EMBL/GenBank/DDBJ whole genome shotgun (WGS) entry which is preliminary data.</text>
</comment>
<keyword evidence="1" id="KW-0547">Nucleotide-binding</keyword>
<feature type="binding site" evidence="1">
    <location>
        <position position="75"/>
    </location>
    <ligand>
        <name>ATP</name>
        <dbReference type="ChEBI" id="CHEBI:30616"/>
    </ligand>
</feature>
<keyword evidence="3" id="KW-1185">Reference proteome</keyword>
<dbReference type="GO" id="GO:0005524">
    <property type="term" value="F:ATP binding"/>
    <property type="evidence" value="ECO:0007669"/>
    <property type="project" value="UniProtKB-UniRule"/>
</dbReference>